<dbReference type="GO" id="GO:0046872">
    <property type="term" value="F:metal ion binding"/>
    <property type="evidence" value="ECO:0007669"/>
    <property type="project" value="UniProtKB-KW"/>
</dbReference>
<dbReference type="PROSITE" id="PS51891">
    <property type="entry name" value="CENP_V_GFA"/>
    <property type="match status" value="2"/>
</dbReference>
<evidence type="ECO:0000256" key="1">
    <source>
        <dbReference type="ARBA" id="ARBA00005495"/>
    </source>
</evidence>
<dbReference type="InterPro" id="IPR006913">
    <property type="entry name" value="CENP-V/GFA"/>
</dbReference>
<dbReference type="PANTHER" id="PTHR28620">
    <property type="entry name" value="CENTROMERE PROTEIN V"/>
    <property type="match status" value="1"/>
</dbReference>
<evidence type="ECO:0000256" key="2">
    <source>
        <dbReference type="ARBA" id="ARBA00022723"/>
    </source>
</evidence>
<feature type="domain" description="CENP-V/GFA" evidence="4">
    <location>
        <begin position="9"/>
        <end position="127"/>
    </location>
</feature>
<evidence type="ECO:0000313" key="5">
    <source>
        <dbReference type="EMBL" id="KAK8105214.1"/>
    </source>
</evidence>
<sequence length="277" mass="30285">MDQAVAKHYDGNCHCGCFRFKLSLPSDITTAIACTCGLCSKKAYLWLSPPEGSFVVTRDDGRLIEYDSGVAMDKFCGHCGTGVVGEHRSGPLKGALLVNVRAVQRLNPFGIESTVTVAHTEDRQHPDISTNTGPPNAFSCHCGNVTATLLVPLQEQEVKEDNCSKCARTGYIGVYPTKSEVDIPIRSWENTFAYGGKFGGGPHHCKTCGVFVFHEVAGPPISVFDDMAPERRKHMLGVYHRNMNLQPLNIRCLGGFDMKALDIQRSDEGTEGYRLDA</sequence>
<gene>
    <name evidence="5" type="ORF">PG999_008573</name>
</gene>
<accession>A0AAW0QI32</accession>
<comment type="caution">
    <text evidence="5">The sequence shown here is derived from an EMBL/GenBank/DDBJ whole genome shotgun (WGS) entry which is preliminary data.</text>
</comment>
<dbReference type="PANTHER" id="PTHR28620:SF1">
    <property type="entry name" value="CENP-V_GFA DOMAIN-CONTAINING PROTEIN"/>
    <property type="match status" value="1"/>
</dbReference>
<evidence type="ECO:0000256" key="3">
    <source>
        <dbReference type="ARBA" id="ARBA00022833"/>
    </source>
</evidence>
<dbReference type="GO" id="GO:0016846">
    <property type="term" value="F:carbon-sulfur lyase activity"/>
    <property type="evidence" value="ECO:0007669"/>
    <property type="project" value="InterPro"/>
</dbReference>
<comment type="similarity">
    <text evidence="1">Belongs to the Gfa family.</text>
</comment>
<feature type="domain" description="CENP-V/GFA" evidence="4">
    <location>
        <begin position="131"/>
        <end position="249"/>
    </location>
</feature>
<dbReference type="Gene3D" id="2.170.150.70">
    <property type="match status" value="2"/>
</dbReference>
<dbReference type="SUPFAM" id="SSF51316">
    <property type="entry name" value="Mss4-like"/>
    <property type="match status" value="2"/>
</dbReference>
<proteinExistence type="inferred from homology"/>
<dbReference type="InterPro" id="IPR011057">
    <property type="entry name" value="Mss4-like_sf"/>
</dbReference>
<keyword evidence="2" id="KW-0479">Metal-binding</keyword>
<evidence type="ECO:0000259" key="4">
    <source>
        <dbReference type="PROSITE" id="PS51891"/>
    </source>
</evidence>
<dbReference type="InterPro" id="IPR052355">
    <property type="entry name" value="CENP-V-like"/>
</dbReference>
<name>A0AAW0QI32_9PEZI</name>
<reference evidence="5 6" key="1">
    <citation type="submission" date="2023-01" db="EMBL/GenBank/DDBJ databases">
        <title>Analysis of 21 Apiospora genomes using comparative genomics revels a genus with tremendous synthesis potential of carbohydrate active enzymes and secondary metabolites.</title>
        <authorList>
            <person name="Sorensen T."/>
        </authorList>
    </citation>
    <scope>NUCLEOTIDE SEQUENCE [LARGE SCALE GENOMIC DNA]</scope>
    <source>
        <strain evidence="5 6">CBS 117206</strain>
    </source>
</reference>
<keyword evidence="6" id="KW-1185">Reference proteome</keyword>
<dbReference type="EMBL" id="JAQQWP010000008">
    <property type="protein sequence ID" value="KAK8105214.1"/>
    <property type="molecule type" value="Genomic_DNA"/>
</dbReference>
<organism evidence="5 6">
    <name type="scientific">Apiospora kogelbergensis</name>
    <dbReference type="NCBI Taxonomy" id="1337665"/>
    <lineage>
        <taxon>Eukaryota</taxon>
        <taxon>Fungi</taxon>
        <taxon>Dikarya</taxon>
        <taxon>Ascomycota</taxon>
        <taxon>Pezizomycotina</taxon>
        <taxon>Sordariomycetes</taxon>
        <taxon>Xylariomycetidae</taxon>
        <taxon>Amphisphaeriales</taxon>
        <taxon>Apiosporaceae</taxon>
        <taxon>Apiospora</taxon>
    </lineage>
</organism>
<evidence type="ECO:0000313" key="6">
    <source>
        <dbReference type="Proteomes" id="UP001392437"/>
    </source>
</evidence>
<dbReference type="Pfam" id="PF04828">
    <property type="entry name" value="GFA"/>
    <property type="match status" value="1"/>
</dbReference>
<keyword evidence="3" id="KW-0862">Zinc</keyword>
<dbReference type="Proteomes" id="UP001392437">
    <property type="component" value="Unassembled WGS sequence"/>
</dbReference>
<dbReference type="AlphaFoldDB" id="A0AAW0QI32"/>
<protein>
    <submittedName>
        <fullName evidence="5">Glutathione-dependent formaldehyde-activating enzyme</fullName>
    </submittedName>
</protein>